<dbReference type="AlphaFoldDB" id="A0A197KGR4"/>
<accession>A0A197KGR4</accession>
<gene>
    <name evidence="1" type="ORF">K457DRAFT_12844</name>
</gene>
<dbReference type="Proteomes" id="UP000078512">
    <property type="component" value="Unassembled WGS sequence"/>
</dbReference>
<protein>
    <submittedName>
        <fullName evidence="1">Uncharacterized protein</fullName>
    </submittedName>
</protein>
<sequence>MNAPQLYGCLDVVKYPLDFLQVKATLSNFQIRNILATNISWGKDIILNIIQWITKTSHRIALLLTPLNGQCRSQLAGFSGVQRFATWCETTDTTIKALRLRVEDLFQFSADDNRFLQLARQPHLTLKSCLAQAKLRLQAYKDRHMMHHSLQKALSTPPKITQGGKLAQPILSPASIPTYSNPITLESATTKQLRAFLRQDSLQDINSTAQTEAQSSK</sequence>
<evidence type="ECO:0000313" key="2">
    <source>
        <dbReference type="Proteomes" id="UP000078512"/>
    </source>
</evidence>
<dbReference type="EMBL" id="KV442012">
    <property type="protein sequence ID" value="OAQ36348.1"/>
    <property type="molecule type" value="Genomic_DNA"/>
</dbReference>
<reference evidence="1 2" key="1">
    <citation type="submission" date="2016-05" db="EMBL/GenBank/DDBJ databases">
        <title>Genome sequencing reveals origins of a unique bacterial endosymbiosis in the earliest lineages of terrestrial Fungi.</title>
        <authorList>
            <consortium name="DOE Joint Genome Institute"/>
            <person name="Uehling J."/>
            <person name="Gryganskyi A."/>
            <person name="Hameed K."/>
            <person name="Tschaplinski T."/>
            <person name="Misztal P."/>
            <person name="Wu S."/>
            <person name="Desiro A."/>
            <person name="Vande Pol N."/>
            <person name="Du Z.-Y."/>
            <person name="Zienkiewicz A."/>
            <person name="Zienkiewicz K."/>
            <person name="Morin E."/>
            <person name="Tisserant E."/>
            <person name="Splivallo R."/>
            <person name="Hainaut M."/>
            <person name="Henrissat B."/>
            <person name="Ohm R."/>
            <person name="Kuo A."/>
            <person name="Yan J."/>
            <person name="Lipzen A."/>
            <person name="Nolan M."/>
            <person name="Labutti K."/>
            <person name="Barry K."/>
            <person name="Goldstein A."/>
            <person name="Labbe J."/>
            <person name="Schadt C."/>
            <person name="Tuskan G."/>
            <person name="Grigoriev I."/>
            <person name="Martin F."/>
            <person name="Vilgalys R."/>
            <person name="Bonito G."/>
        </authorList>
    </citation>
    <scope>NUCLEOTIDE SEQUENCE [LARGE SCALE GENOMIC DNA]</scope>
    <source>
        <strain evidence="1 2">AG-77</strain>
    </source>
</reference>
<proteinExistence type="predicted"/>
<organism evidence="1 2">
    <name type="scientific">Linnemannia elongata AG-77</name>
    <dbReference type="NCBI Taxonomy" id="1314771"/>
    <lineage>
        <taxon>Eukaryota</taxon>
        <taxon>Fungi</taxon>
        <taxon>Fungi incertae sedis</taxon>
        <taxon>Mucoromycota</taxon>
        <taxon>Mortierellomycotina</taxon>
        <taxon>Mortierellomycetes</taxon>
        <taxon>Mortierellales</taxon>
        <taxon>Mortierellaceae</taxon>
        <taxon>Linnemannia</taxon>
    </lineage>
</organism>
<name>A0A197KGR4_9FUNG</name>
<keyword evidence="2" id="KW-1185">Reference proteome</keyword>
<evidence type="ECO:0000313" key="1">
    <source>
        <dbReference type="EMBL" id="OAQ36348.1"/>
    </source>
</evidence>